<keyword evidence="2" id="KW-1185">Reference proteome</keyword>
<reference evidence="2" key="1">
    <citation type="journal article" date="2019" name="Int. J. Syst. Evol. Microbiol.">
        <title>The Global Catalogue of Microorganisms (GCM) 10K type strain sequencing project: providing services to taxonomists for standard genome sequencing and annotation.</title>
        <authorList>
            <consortium name="The Broad Institute Genomics Platform"/>
            <consortium name="The Broad Institute Genome Sequencing Center for Infectious Disease"/>
            <person name="Wu L."/>
            <person name="Ma J."/>
        </authorList>
    </citation>
    <scope>NUCLEOTIDE SEQUENCE [LARGE SCALE GENOMIC DNA]</scope>
    <source>
        <strain evidence="2">JCM 17917</strain>
    </source>
</reference>
<protein>
    <submittedName>
        <fullName evidence="1">Uncharacterized protein</fullName>
    </submittedName>
</protein>
<name>A0ABP8F4R6_9BACT</name>
<comment type="caution">
    <text evidence="1">The sequence shown here is derived from an EMBL/GenBank/DDBJ whole genome shotgun (WGS) entry which is preliminary data.</text>
</comment>
<accession>A0ABP8F4R6</accession>
<sequence length="139" mass="16209">MKAQLTKSSTIEQWTYWTEMNSIKLFQNLEGEIRFGPGYFSVKSEPLLHDFDGKTFGDWFFHYKDGIFLQQWDSTKSPHSSLLYFDTVGLTIIELKTQIPSVIWEMEVLEENQLQLNCDTGYKILELRIELGIELGTSD</sequence>
<evidence type="ECO:0000313" key="1">
    <source>
        <dbReference type="EMBL" id="GAA4295024.1"/>
    </source>
</evidence>
<proteinExistence type="predicted"/>
<organism evidence="1 2">
    <name type="scientific">Nibribacter koreensis</name>
    <dbReference type="NCBI Taxonomy" id="1084519"/>
    <lineage>
        <taxon>Bacteria</taxon>
        <taxon>Pseudomonadati</taxon>
        <taxon>Bacteroidota</taxon>
        <taxon>Cytophagia</taxon>
        <taxon>Cytophagales</taxon>
        <taxon>Hymenobacteraceae</taxon>
        <taxon>Nibribacter</taxon>
    </lineage>
</organism>
<gene>
    <name evidence="1" type="ORF">GCM10023183_00380</name>
</gene>
<dbReference type="Proteomes" id="UP001501844">
    <property type="component" value="Unassembled WGS sequence"/>
</dbReference>
<dbReference type="EMBL" id="BAABGX010000001">
    <property type="protein sequence ID" value="GAA4295024.1"/>
    <property type="molecule type" value="Genomic_DNA"/>
</dbReference>
<evidence type="ECO:0000313" key="2">
    <source>
        <dbReference type="Proteomes" id="UP001501844"/>
    </source>
</evidence>